<dbReference type="PANTHER" id="PTHR32282">
    <property type="entry name" value="BINDING PROTEIN TRANSPEPTIDASE, PUTATIVE-RELATED"/>
    <property type="match status" value="1"/>
</dbReference>
<dbReference type="Proteomes" id="UP000749040">
    <property type="component" value="Unassembled WGS sequence"/>
</dbReference>
<protein>
    <submittedName>
        <fullName evidence="13">Penicillin-binding protein</fullName>
    </submittedName>
</protein>
<accession>A0ABS2TZN1</accession>
<evidence type="ECO:0000256" key="5">
    <source>
        <dbReference type="ARBA" id="ARBA00022801"/>
    </source>
</evidence>
<evidence type="ECO:0000256" key="1">
    <source>
        <dbReference type="ARBA" id="ARBA00022645"/>
    </source>
</evidence>
<dbReference type="Pfam" id="PF00912">
    <property type="entry name" value="Transgly"/>
    <property type="match status" value="1"/>
</dbReference>
<dbReference type="SUPFAM" id="SSF56601">
    <property type="entry name" value="beta-lactamase/transpeptidase-like"/>
    <property type="match status" value="1"/>
</dbReference>
<feature type="region of interest" description="Disordered" evidence="9">
    <location>
        <begin position="1"/>
        <end position="36"/>
    </location>
</feature>
<dbReference type="Pfam" id="PF00905">
    <property type="entry name" value="Transpeptidase"/>
    <property type="match status" value="1"/>
</dbReference>
<evidence type="ECO:0000313" key="13">
    <source>
        <dbReference type="EMBL" id="MBM9508795.1"/>
    </source>
</evidence>
<gene>
    <name evidence="13" type="ORF">ITX44_30440</name>
</gene>
<evidence type="ECO:0000256" key="2">
    <source>
        <dbReference type="ARBA" id="ARBA00022670"/>
    </source>
</evidence>
<organism evidence="13 14">
    <name type="scientific">Actinacidiphila acididurans</name>
    <dbReference type="NCBI Taxonomy" id="2784346"/>
    <lineage>
        <taxon>Bacteria</taxon>
        <taxon>Bacillati</taxon>
        <taxon>Actinomycetota</taxon>
        <taxon>Actinomycetes</taxon>
        <taxon>Kitasatosporales</taxon>
        <taxon>Streptomycetaceae</taxon>
        <taxon>Actinacidiphila</taxon>
    </lineage>
</organism>
<evidence type="ECO:0000259" key="11">
    <source>
        <dbReference type="Pfam" id="PF00905"/>
    </source>
</evidence>
<evidence type="ECO:0000256" key="8">
    <source>
        <dbReference type="ARBA" id="ARBA00049902"/>
    </source>
</evidence>
<name>A0ABS2TZN1_9ACTN</name>
<comment type="caution">
    <text evidence="13">The sequence shown here is derived from an EMBL/GenBank/DDBJ whole genome shotgun (WGS) entry which is preliminary data.</text>
</comment>
<evidence type="ECO:0000256" key="9">
    <source>
        <dbReference type="SAM" id="MobiDB-lite"/>
    </source>
</evidence>
<feature type="compositionally biased region" description="Gly residues" evidence="9">
    <location>
        <begin position="752"/>
        <end position="775"/>
    </location>
</feature>
<dbReference type="InterPro" id="IPR001460">
    <property type="entry name" value="PCN-bd_Tpept"/>
</dbReference>
<evidence type="ECO:0000259" key="12">
    <source>
        <dbReference type="Pfam" id="PF00912"/>
    </source>
</evidence>
<evidence type="ECO:0000313" key="14">
    <source>
        <dbReference type="Proteomes" id="UP000749040"/>
    </source>
</evidence>
<keyword evidence="2" id="KW-0645">Protease</keyword>
<feature type="region of interest" description="Disordered" evidence="9">
    <location>
        <begin position="431"/>
        <end position="454"/>
    </location>
</feature>
<dbReference type="InterPro" id="IPR001264">
    <property type="entry name" value="Glyco_trans_51"/>
</dbReference>
<feature type="compositionally biased region" description="Pro residues" evidence="9">
    <location>
        <begin position="697"/>
        <end position="709"/>
    </location>
</feature>
<evidence type="ECO:0000256" key="3">
    <source>
        <dbReference type="ARBA" id="ARBA00022676"/>
    </source>
</evidence>
<dbReference type="InterPro" id="IPR023346">
    <property type="entry name" value="Lysozyme-like_dom_sf"/>
</dbReference>
<keyword evidence="10" id="KW-1133">Transmembrane helix</keyword>
<dbReference type="Gene3D" id="1.10.3810.10">
    <property type="entry name" value="Biosynthetic peptidoglycan transglycosylase-like"/>
    <property type="match status" value="1"/>
</dbReference>
<keyword evidence="14" id="KW-1185">Reference proteome</keyword>
<reference evidence="13 14" key="1">
    <citation type="submission" date="2021-01" db="EMBL/GenBank/DDBJ databases">
        <title>Streptomyces acididurans sp. nov., isolated from a peat swamp forest soil.</title>
        <authorList>
            <person name="Chantavorakit T."/>
            <person name="Duangmal K."/>
        </authorList>
    </citation>
    <scope>NUCLEOTIDE SEQUENCE [LARGE SCALE GENOMIC DNA]</scope>
    <source>
        <strain evidence="13 14">KK5PA1</strain>
    </source>
</reference>
<keyword evidence="5" id="KW-0378">Hydrolase</keyword>
<feature type="compositionally biased region" description="Low complexity" evidence="9">
    <location>
        <begin position="710"/>
        <end position="745"/>
    </location>
</feature>
<proteinExistence type="predicted"/>
<dbReference type="InterPro" id="IPR012338">
    <property type="entry name" value="Beta-lactam/transpept-like"/>
</dbReference>
<evidence type="ECO:0000256" key="6">
    <source>
        <dbReference type="ARBA" id="ARBA00023268"/>
    </source>
</evidence>
<comment type="catalytic activity">
    <reaction evidence="7">
        <text>Preferential cleavage: (Ac)2-L-Lys-D-Ala-|-D-Ala. Also transpeptidation of peptidyl-alanyl moieties that are N-acyl substituents of D-alanine.</text>
        <dbReference type="EC" id="3.4.16.4"/>
    </reaction>
</comment>
<feature type="domain" description="Penicillin-binding protein transpeptidase" evidence="11">
    <location>
        <begin position="368"/>
        <end position="629"/>
    </location>
</feature>
<feature type="compositionally biased region" description="Low complexity" evidence="9">
    <location>
        <begin position="681"/>
        <end position="696"/>
    </location>
</feature>
<dbReference type="InterPro" id="IPR036950">
    <property type="entry name" value="PBP_transglycosylase"/>
</dbReference>
<evidence type="ECO:0000256" key="10">
    <source>
        <dbReference type="SAM" id="Phobius"/>
    </source>
</evidence>
<sequence>MHDVPPRVNPGGGRGVPQDMSDVQSGPGGAGRPRRSGWRRLLPTWRMVTGGVLGVLLVLIGGFFLGYALVSIPDPNAAAVAQNNVYLYADGKTEITRDGAVNRQNVPLSDVAKTARYAVLSAEDRNFYHESAVSPKSMLRAAWNTATGKGTQSGSTITQQYVKNYYLNQSQTVSRKLKEFFISIKLDRNETKDQILEGYLNTSYYGRNAYGIEAASQAYFNKDAANLTTAEGAYLATLLNAPSEYDLAAHPENAPAAKARWNYVLGGMVKEHWLTQAQRDATTFPTIGKPKPTASKAGQRGYIIEAVNKYLTDNNIVSADALRAGGYRITTTIQQSDEDAIVKSAQDNVWSKLGTTKADSYVRTGAASIDPATGNVVALYGGLDYTKQYVSSATNATYQPGSTFKPVILASALQHSSQTQDGQAITPDTVYNGDSKRPVQGPNGPVGYAPENEDKVSYGPISVTEAMDKSVNAVYAQMAQDVGTGKVTETAHALGLPDSVAVPSTPAMALGAFGASPLEMAQVYATLADHGKRIPYSLVTKVDKDGNDLSLPSRDPVQAIPRGAADTTTSVLRSVVDSPTATATAAQGSGWPSAAKTGTAEDDKAAWFAGYTPKLATVVALFGLNPDTGAQESLNNALGVARVNGGGPPGQVWAQYTADALNGVPQQDFDLQLQPGANTLPTDTGTPSDTPSTTTQAPPPTTTAPPPTGTAPTPTGTTAQPPSTTAPTTTATPTGTTPTPTGTATMNPVGGTTAGGGGSGPSSGPGAGSGPGSVSGAGSSTGPTTGSGSGGSTAGSRGTPVAASGGG</sequence>
<keyword evidence="10" id="KW-0812">Transmembrane</keyword>
<comment type="catalytic activity">
    <reaction evidence="8">
        <text>[GlcNAc-(1-&gt;4)-Mur2Ac(oyl-L-Ala-gamma-D-Glu-L-Lys-D-Ala-D-Ala)](n)-di-trans,octa-cis-undecaprenyl diphosphate + beta-D-GlcNAc-(1-&gt;4)-Mur2Ac(oyl-L-Ala-gamma-D-Glu-L-Lys-D-Ala-D-Ala)-di-trans,octa-cis-undecaprenyl diphosphate = [GlcNAc-(1-&gt;4)-Mur2Ac(oyl-L-Ala-gamma-D-Glu-L-Lys-D-Ala-D-Ala)](n+1)-di-trans,octa-cis-undecaprenyl diphosphate + di-trans,octa-cis-undecaprenyl diphosphate + H(+)</text>
        <dbReference type="Rhea" id="RHEA:23708"/>
        <dbReference type="Rhea" id="RHEA-COMP:9602"/>
        <dbReference type="Rhea" id="RHEA-COMP:9603"/>
        <dbReference type="ChEBI" id="CHEBI:15378"/>
        <dbReference type="ChEBI" id="CHEBI:58405"/>
        <dbReference type="ChEBI" id="CHEBI:60033"/>
        <dbReference type="ChEBI" id="CHEBI:78435"/>
        <dbReference type="EC" id="2.4.99.28"/>
    </reaction>
</comment>
<keyword evidence="4" id="KW-0808">Transferase</keyword>
<evidence type="ECO:0000256" key="7">
    <source>
        <dbReference type="ARBA" id="ARBA00034000"/>
    </source>
</evidence>
<keyword evidence="3" id="KW-0328">Glycosyltransferase</keyword>
<dbReference type="Gene3D" id="3.40.710.10">
    <property type="entry name" value="DD-peptidase/beta-lactamase superfamily"/>
    <property type="match status" value="1"/>
</dbReference>
<dbReference type="SUPFAM" id="SSF53955">
    <property type="entry name" value="Lysozyme-like"/>
    <property type="match status" value="1"/>
</dbReference>
<keyword evidence="6" id="KW-0511">Multifunctional enzyme</keyword>
<keyword evidence="1" id="KW-0121">Carboxypeptidase</keyword>
<evidence type="ECO:0000256" key="4">
    <source>
        <dbReference type="ARBA" id="ARBA00022679"/>
    </source>
</evidence>
<dbReference type="PANTHER" id="PTHR32282:SF34">
    <property type="entry name" value="PENICILLIN-BINDING PROTEIN 1A"/>
    <property type="match status" value="1"/>
</dbReference>
<feature type="region of interest" description="Disordered" evidence="9">
    <location>
        <begin position="671"/>
        <end position="807"/>
    </location>
</feature>
<feature type="transmembrane region" description="Helical" evidence="10">
    <location>
        <begin position="44"/>
        <end position="70"/>
    </location>
</feature>
<keyword evidence="10" id="KW-0472">Membrane</keyword>
<dbReference type="EMBL" id="JADKYB010000020">
    <property type="protein sequence ID" value="MBM9508795.1"/>
    <property type="molecule type" value="Genomic_DNA"/>
</dbReference>
<feature type="domain" description="Glycosyl transferase family 51" evidence="12">
    <location>
        <begin position="99"/>
        <end position="268"/>
    </location>
</feature>
<dbReference type="InterPro" id="IPR050396">
    <property type="entry name" value="Glycosyltr_51/Transpeptidase"/>
</dbReference>